<keyword evidence="9" id="KW-0472">Membrane</keyword>
<evidence type="ECO:0000256" key="13">
    <source>
        <dbReference type="ARBA" id="ARBA00034329"/>
    </source>
</evidence>
<dbReference type="InterPro" id="IPR001675">
    <property type="entry name" value="Glyco_trans_29"/>
</dbReference>
<evidence type="ECO:0000256" key="10">
    <source>
        <dbReference type="ARBA" id="ARBA00023157"/>
    </source>
</evidence>
<dbReference type="AlphaFoldDB" id="A0A7R9GHD9"/>
<evidence type="ECO:0000256" key="14">
    <source>
        <dbReference type="SAM" id="MobiDB-lite"/>
    </source>
</evidence>
<dbReference type="Proteomes" id="UP000678499">
    <property type="component" value="Unassembled WGS sequence"/>
</dbReference>
<evidence type="ECO:0000256" key="9">
    <source>
        <dbReference type="ARBA" id="ARBA00023136"/>
    </source>
</evidence>
<comment type="subcellular location">
    <subcellularLocation>
        <location evidence="1">Golgi apparatus</location>
        <location evidence="1">Golgi stack membrane</location>
        <topology evidence="1">Single-pass type II membrane protein</topology>
    </subcellularLocation>
</comment>
<accession>A0A7R9GHD9</accession>
<gene>
    <name evidence="15" type="ORF">NMOB1V02_LOCUS8860</name>
</gene>
<evidence type="ECO:0000256" key="3">
    <source>
        <dbReference type="ARBA" id="ARBA00022676"/>
    </source>
</evidence>
<dbReference type="OrthoDB" id="10264956at2759"/>
<evidence type="ECO:0000313" key="15">
    <source>
        <dbReference type="EMBL" id="CAD7281209.1"/>
    </source>
</evidence>
<dbReference type="InterPro" id="IPR038578">
    <property type="entry name" value="GT29-like_sf"/>
</dbReference>
<keyword evidence="8" id="KW-0333">Golgi apparatus</keyword>
<dbReference type="GO" id="GO:0032580">
    <property type="term" value="C:Golgi cisterna membrane"/>
    <property type="evidence" value="ECO:0007669"/>
    <property type="project" value="UniProtKB-SubCell"/>
</dbReference>
<dbReference type="PANTHER" id="PTHR46059">
    <property type="entry name" value="BETA-GALACTOSIDE ALPHA-2,6-SIALYLTRANSFERASE"/>
    <property type="match status" value="1"/>
</dbReference>
<dbReference type="EC" id="2.4.3.1" evidence="13"/>
<keyword evidence="11" id="KW-0325">Glycoprotein</keyword>
<evidence type="ECO:0000256" key="7">
    <source>
        <dbReference type="ARBA" id="ARBA00022989"/>
    </source>
</evidence>
<evidence type="ECO:0000256" key="2">
    <source>
        <dbReference type="ARBA" id="ARBA00006003"/>
    </source>
</evidence>
<reference evidence="15" key="1">
    <citation type="submission" date="2020-11" db="EMBL/GenBank/DDBJ databases">
        <authorList>
            <person name="Tran Van P."/>
        </authorList>
    </citation>
    <scope>NUCLEOTIDE SEQUENCE</scope>
</reference>
<keyword evidence="5" id="KW-0812">Transmembrane</keyword>
<dbReference type="Gene3D" id="3.90.1480.20">
    <property type="entry name" value="Glycosyl transferase family 29"/>
    <property type="match status" value="1"/>
</dbReference>
<sequence>MWMIRRVIKRTSSSSSSRRSCFLLVLVGSALSWVTLYTTLAVVSRARVCCLLPSFGLSAHYDDNDNYNNPQPRQLQQQHGDSQQLLAGQNSSPTSSSSSRPESMFQEYGQLFETELLRDIEKFGKKRLPAYGFPPANVGILFNASVQRILCEMKRVPPFLLTDETPPFDANPLGKYLHHQGPMLNGTTFKTCACVSSSGLLKGKKLGKFIDSHDVVLRMNLAPVVGYEEDVGSKTTIRILNNSVLRWIDRKNIPAKKKPWEFADSVNATLLVWEACAGRGPFTDCLVDYLTEKIKKTQGESMQSFFRWRKQNMDRELYYLNPDWLWSLWDLLQLHTPASIVGHVPTTGFIVDFCYMNGYHPKKAEITMLLGMNVASLDQVFRDGYSTIPGFAFLMHFCDEVNVFELIPSVDYRERQPCYYYDDKQSDFCYMNGYHPKKAEITMLLGMNVASLDQVFRDGYSTIPAIIVVIRQLVKSQLRTRQLSSASWSNRQPGQSLALPIPSPPNRSLVGWGLARPRTALAGGWTDRHLTTGGYAQP</sequence>
<name>A0A7R9GHD9_9CRUS</name>
<keyword evidence="4" id="KW-0808">Transferase</keyword>
<dbReference type="GO" id="GO:0003835">
    <property type="term" value="F:beta-galactoside alpha-2,6-sialyltransferase activity"/>
    <property type="evidence" value="ECO:0007669"/>
    <property type="project" value="UniProtKB-EC"/>
</dbReference>
<dbReference type="PANTHER" id="PTHR46059:SF1">
    <property type="entry name" value="BETA-GALACTOSIDE ALPHA-2,6-SIALYLTRANSFERASE"/>
    <property type="match status" value="1"/>
</dbReference>
<evidence type="ECO:0000256" key="8">
    <source>
        <dbReference type="ARBA" id="ARBA00023034"/>
    </source>
</evidence>
<keyword evidence="16" id="KW-1185">Reference proteome</keyword>
<keyword evidence="7" id="KW-1133">Transmembrane helix</keyword>
<evidence type="ECO:0000256" key="11">
    <source>
        <dbReference type="ARBA" id="ARBA00023180"/>
    </source>
</evidence>
<evidence type="ECO:0000313" key="16">
    <source>
        <dbReference type="Proteomes" id="UP000678499"/>
    </source>
</evidence>
<protein>
    <recommendedName>
        <fullName evidence="13">beta-galactoside alpha-(2,6)-sialyltransferase</fullName>
        <ecNumber evidence="13">2.4.3.1</ecNumber>
    </recommendedName>
</protein>
<dbReference type="EMBL" id="OA884725">
    <property type="protein sequence ID" value="CAD7281209.1"/>
    <property type="molecule type" value="Genomic_DNA"/>
</dbReference>
<evidence type="ECO:0000256" key="5">
    <source>
        <dbReference type="ARBA" id="ARBA00022692"/>
    </source>
</evidence>
<keyword evidence="3" id="KW-0328">Glycosyltransferase</keyword>
<evidence type="ECO:0000256" key="4">
    <source>
        <dbReference type="ARBA" id="ARBA00022679"/>
    </source>
</evidence>
<comment type="similarity">
    <text evidence="2">Belongs to the glycosyltransferase 29 family.</text>
</comment>
<keyword evidence="6" id="KW-0735">Signal-anchor</keyword>
<dbReference type="Pfam" id="PF00777">
    <property type="entry name" value="Glyco_transf_29"/>
    <property type="match status" value="1"/>
</dbReference>
<proteinExistence type="inferred from homology"/>
<organism evidence="15">
    <name type="scientific">Notodromas monacha</name>
    <dbReference type="NCBI Taxonomy" id="399045"/>
    <lineage>
        <taxon>Eukaryota</taxon>
        <taxon>Metazoa</taxon>
        <taxon>Ecdysozoa</taxon>
        <taxon>Arthropoda</taxon>
        <taxon>Crustacea</taxon>
        <taxon>Oligostraca</taxon>
        <taxon>Ostracoda</taxon>
        <taxon>Podocopa</taxon>
        <taxon>Podocopida</taxon>
        <taxon>Cypridocopina</taxon>
        <taxon>Cypridoidea</taxon>
        <taxon>Cyprididae</taxon>
        <taxon>Notodromas</taxon>
    </lineage>
</organism>
<evidence type="ECO:0000256" key="12">
    <source>
        <dbReference type="ARBA" id="ARBA00034249"/>
    </source>
</evidence>
<comment type="catalytic activity">
    <reaction evidence="12">
        <text>a beta-D-galactoside + CMP-N-acetyl-beta-neuraminate = an N-acetyl-alpha-neuraminyl-(2-&gt;6)-beta-D-galactosyl derivative + CMP + H(+)</text>
        <dbReference type="Rhea" id="RHEA:52104"/>
        <dbReference type="ChEBI" id="CHEBI:15378"/>
        <dbReference type="ChEBI" id="CHEBI:28034"/>
        <dbReference type="ChEBI" id="CHEBI:57812"/>
        <dbReference type="ChEBI" id="CHEBI:60377"/>
        <dbReference type="ChEBI" id="CHEBI:136398"/>
        <dbReference type="EC" id="2.4.3.1"/>
    </reaction>
</comment>
<keyword evidence="10" id="KW-1015">Disulfide bond</keyword>
<feature type="region of interest" description="Disordered" evidence="14">
    <location>
        <begin position="66"/>
        <end position="102"/>
    </location>
</feature>
<dbReference type="GO" id="GO:0097503">
    <property type="term" value="P:sialylation"/>
    <property type="evidence" value="ECO:0007669"/>
    <property type="project" value="TreeGrafter"/>
</dbReference>
<evidence type="ECO:0000256" key="1">
    <source>
        <dbReference type="ARBA" id="ARBA00004447"/>
    </source>
</evidence>
<evidence type="ECO:0000256" key="6">
    <source>
        <dbReference type="ARBA" id="ARBA00022968"/>
    </source>
</evidence>
<dbReference type="EMBL" id="CAJPEX010002688">
    <property type="protein sequence ID" value="CAG0921361.1"/>
    <property type="molecule type" value="Genomic_DNA"/>
</dbReference>